<organism evidence="1 2">
    <name type="scientific">Puccinia graminis f. sp. tritici</name>
    <dbReference type="NCBI Taxonomy" id="56615"/>
    <lineage>
        <taxon>Eukaryota</taxon>
        <taxon>Fungi</taxon>
        <taxon>Dikarya</taxon>
        <taxon>Basidiomycota</taxon>
        <taxon>Pucciniomycotina</taxon>
        <taxon>Pucciniomycetes</taxon>
        <taxon>Pucciniales</taxon>
        <taxon>Pucciniaceae</taxon>
        <taxon>Puccinia</taxon>
    </lineage>
</organism>
<proteinExistence type="predicted"/>
<name>A0A5B0NF04_PUCGR</name>
<dbReference type="EMBL" id="VSWC01000105">
    <property type="protein sequence ID" value="KAA1087316.1"/>
    <property type="molecule type" value="Genomic_DNA"/>
</dbReference>
<dbReference type="Proteomes" id="UP000324748">
    <property type="component" value="Unassembled WGS sequence"/>
</dbReference>
<sequence length="78" mass="8626">MTVPILLTAVSSRQLNTAQSTLALRQRWRYQSLTGSVAMSPESLQWNPEAQRAAPMGLCLAKFKLPAPGSRIQSMIRL</sequence>
<gene>
    <name evidence="1" type="ORF">PGT21_028620</name>
</gene>
<protein>
    <submittedName>
        <fullName evidence="1">Uncharacterized protein</fullName>
    </submittedName>
</protein>
<evidence type="ECO:0000313" key="2">
    <source>
        <dbReference type="Proteomes" id="UP000324748"/>
    </source>
</evidence>
<comment type="caution">
    <text evidence="1">The sequence shown here is derived from an EMBL/GenBank/DDBJ whole genome shotgun (WGS) entry which is preliminary data.</text>
</comment>
<accession>A0A5B0NF04</accession>
<reference evidence="1 2" key="1">
    <citation type="submission" date="2019-05" db="EMBL/GenBank/DDBJ databases">
        <title>Emergence of the Ug99 lineage of the wheat stem rust pathogen through somatic hybridization.</title>
        <authorList>
            <person name="Li F."/>
            <person name="Upadhyaya N.M."/>
            <person name="Sperschneider J."/>
            <person name="Matny O."/>
            <person name="Nguyen-Phuc H."/>
            <person name="Mago R."/>
            <person name="Raley C."/>
            <person name="Miller M.E."/>
            <person name="Silverstein K.A.T."/>
            <person name="Henningsen E."/>
            <person name="Hirsch C.D."/>
            <person name="Visser B."/>
            <person name="Pretorius Z.A."/>
            <person name="Steffenson B.J."/>
            <person name="Schwessinger B."/>
            <person name="Dodds P.N."/>
            <person name="Figueroa M."/>
        </authorList>
    </citation>
    <scope>NUCLEOTIDE SEQUENCE [LARGE SCALE GENOMIC DNA]</scope>
    <source>
        <strain evidence="1">21-0</strain>
    </source>
</reference>
<dbReference type="AlphaFoldDB" id="A0A5B0NF04"/>
<evidence type="ECO:0000313" key="1">
    <source>
        <dbReference type="EMBL" id="KAA1087316.1"/>
    </source>
</evidence>
<keyword evidence="2" id="KW-1185">Reference proteome</keyword>